<evidence type="ECO:0000313" key="4">
    <source>
        <dbReference type="RefSeq" id="XP_031558194.1"/>
    </source>
</evidence>
<dbReference type="GeneID" id="116294685"/>
<dbReference type="Proteomes" id="UP000515163">
    <property type="component" value="Unplaced"/>
</dbReference>
<feature type="region of interest" description="Disordered" evidence="1">
    <location>
        <begin position="62"/>
        <end position="98"/>
    </location>
</feature>
<dbReference type="KEGG" id="aten:116294685"/>
<dbReference type="AlphaFoldDB" id="A0A6P8HP79"/>
<gene>
    <name evidence="4" type="primary">LOC116294685</name>
</gene>
<feature type="chain" id="PRO_5028364911" evidence="2">
    <location>
        <begin position="23"/>
        <end position="162"/>
    </location>
</feature>
<reference evidence="4" key="1">
    <citation type="submission" date="2025-08" db="UniProtKB">
        <authorList>
            <consortium name="RefSeq"/>
        </authorList>
    </citation>
    <scope>IDENTIFICATION</scope>
    <source>
        <tissue evidence="4">Tentacle</tissue>
    </source>
</reference>
<dbReference type="InParanoid" id="A0A6P8HP79"/>
<feature type="signal peptide" evidence="2">
    <location>
        <begin position="1"/>
        <end position="22"/>
    </location>
</feature>
<protein>
    <submittedName>
        <fullName evidence="4">Uncharacterized protein LOC116294685</fullName>
    </submittedName>
</protein>
<keyword evidence="2" id="KW-0732">Signal</keyword>
<organism evidence="3 4">
    <name type="scientific">Actinia tenebrosa</name>
    <name type="common">Australian red waratah sea anemone</name>
    <dbReference type="NCBI Taxonomy" id="6105"/>
    <lineage>
        <taxon>Eukaryota</taxon>
        <taxon>Metazoa</taxon>
        <taxon>Cnidaria</taxon>
        <taxon>Anthozoa</taxon>
        <taxon>Hexacorallia</taxon>
        <taxon>Actiniaria</taxon>
        <taxon>Actiniidae</taxon>
        <taxon>Actinia</taxon>
    </lineage>
</organism>
<proteinExistence type="predicted"/>
<dbReference type="RefSeq" id="XP_031558194.1">
    <property type="nucleotide sequence ID" value="XM_031702334.1"/>
</dbReference>
<evidence type="ECO:0000313" key="3">
    <source>
        <dbReference type="Proteomes" id="UP000515163"/>
    </source>
</evidence>
<evidence type="ECO:0000256" key="1">
    <source>
        <dbReference type="SAM" id="MobiDB-lite"/>
    </source>
</evidence>
<accession>A0A6P8HP79</accession>
<keyword evidence="3" id="KW-1185">Reference proteome</keyword>
<sequence>MPILPFALYWTWLILLCPLEMAADTNKPKKLNQVDIAKLLRNLERDSSKLGNGGVVLEHSKLEKNEIIEDDTAPGSESSGSSSRDQSEALGTTTAVESGETYLTGKPIKIKIKGTNESSFSSVFYSMKPEDDDWLKKKVEQIKKNLNQSVRMDPVAEVLNKR</sequence>
<dbReference type="OrthoDB" id="10339304at2759"/>
<name>A0A6P8HP79_ACTTE</name>
<evidence type="ECO:0000256" key="2">
    <source>
        <dbReference type="SAM" id="SignalP"/>
    </source>
</evidence>